<accession>A0A8A4TRJ4</accession>
<dbReference type="InterPro" id="IPR025904">
    <property type="entry name" value="Tubulin-like"/>
</dbReference>
<dbReference type="KEGG" id="scor:J3U87_04930"/>
<evidence type="ECO:0008006" key="4">
    <source>
        <dbReference type="Google" id="ProtNLM"/>
    </source>
</evidence>
<reference evidence="2" key="1">
    <citation type="submission" date="2021-03" db="EMBL/GenBank/DDBJ databases">
        <title>Acanthopleuribacteraceae sp. M133.</title>
        <authorList>
            <person name="Wang G."/>
        </authorList>
    </citation>
    <scope>NUCLEOTIDE SEQUENCE</scope>
    <source>
        <strain evidence="2">M133</strain>
    </source>
</reference>
<dbReference type="InterPro" id="IPR036525">
    <property type="entry name" value="Tubulin/FtsZ_GTPase_sf"/>
</dbReference>
<dbReference type="SUPFAM" id="SSF52490">
    <property type="entry name" value="Tubulin nucleotide-binding domain-like"/>
    <property type="match status" value="1"/>
</dbReference>
<dbReference type="EMBL" id="CP071793">
    <property type="protein sequence ID" value="QTD51794.1"/>
    <property type="molecule type" value="Genomic_DNA"/>
</dbReference>
<name>A0A8A4TRJ4_SULCO</name>
<evidence type="ECO:0000313" key="2">
    <source>
        <dbReference type="EMBL" id="QTD51794.1"/>
    </source>
</evidence>
<dbReference type="Gene3D" id="3.40.50.1440">
    <property type="entry name" value="Tubulin/FtsZ, GTPase domain"/>
    <property type="match status" value="1"/>
</dbReference>
<sequence length="1099" mass="124342">MSRPTLVIGLGGTGQWVLTYIKKELLEEGQGTLPKEVKLLAFDTAPQMTESSPKPREEEPIVVEGVRLDAGEFRHMGGNIQNIVREIVTESAHPHIAKWLQAKTYLTSLPAAAYDLEEGAGQMRPFGRMAVFKSLEASPTSSHLFSSIQEALQSIRAEVHERGSMEIAIVASLSGGTGSGMAIDVAHLTRTIARDTLGDRFTMRGFFVLPAAFQSTFAGGNDLGMKARAFATLRELSRFLTVFGDRAYPMDYNLNAAFSELREPVRQRLFDLCYLVDAGREKNPLETVDAKYGVYPSLADAILTFIDDHAGKDQATHATNVMQKLNRNDCTAYFSTLGTYAFKLPLNDIIEQHACTLALEFLVTLTSPEMDVSGNPKRLADNENRERDHASGADEAREFMNNPRTAEGARGTLYLREVLTILDQGGDRSSVLVEQEASRETLDLLRKIEPDMNDADFSDVRLEVSAMLIDNRLRQKVKTSKELKRKPNLDYDRIIREVDHYRAEYLGRTGDDGLARGGKFRQALERYRGIQKLRFSQCLTHQCLELLNGTGDAEPRIARGGKLGYGLAFLRELTRSLERYGLFLGAVRQYRGGIGALDRLRHEAQASRAQMTRDKEKFGFLERSGFTSQTAYLAAAEALLEAEKQELLWDMVGLVTEDLLEVTNDLLAAFKNWSTSLVLGDHQTTSIYARIQAARHRVIARREHAAKLAPVQREITNKAYEELLYRRRADDYLDQLLRKSHWSIDVDRGEVMLHVGRQPFRGEKHRHLDSIEARARLLLDITKDAFETLAQEETVAKRLMDQTPDDVADAFHLHGSPLLRLRRTPPHMEPANYLSIQCGRIEGDAPFFEQVALGVRRHSGAKKDDAQLTSCGNTYKATLVNTQDVIELPSLALYEELKKAYMEYPANRTLLHNFPAEVHAVHYEDRLQERNKSRRTFSTRITFILEHRPWVRHFLRALVYGLIVRDKDDEGLPLYALKMPETEFRGMRFGAKHVWLTQPQERMPDLFEAIDTFVFKRNDCRCGGLHAPNTPIEENHLKGILLAREAESGDEAANIERIHQFLDESLGGYLQRMEQGLKTDLEDLFHLMLADEVERLALV</sequence>
<gene>
    <name evidence="2" type="ORF">J3U87_04930</name>
</gene>
<dbReference type="Pfam" id="PF13809">
    <property type="entry name" value="Tubulin_2"/>
    <property type="match status" value="1"/>
</dbReference>
<evidence type="ECO:0000313" key="3">
    <source>
        <dbReference type="Proteomes" id="UP000663929"/>
    </source>
</evidence>
<keyword evidence="3" id="KW-1185">Reference proteome</keyword>
<dbReference type="Proteomes" id="UP000663929">
    <property type="component" value="Chromosome"/>
</dbReference>
<feature type="region of interest" description="Disordered" evidence="1">
    <location>
        <begin position="371"/>
        <end position="404"/>
    </location>
</feature>
<dbReference type="AlphaFoldDB" id="A0A8A4TRJ4"/>
<evidence type="ECO:0000256" key="1">
    <source>
        <dbReference type="SAM" id="MobiDB-lite"/>
    </source>
</evidence>
<organism evidence="2 3">
    <name type="scientific">Sulfidibacter corallicola</name>
    <dbReference type="NCBI Taxonomy" id="2818388"/>
    <lineage>
        <taxon>Bacteria</taxon>
        <taxon>Pseudomonadati</taxon>
        <taxon>Acidobacteriota</taxon>
        <taxon>Holophagae</taxon>
        <taxon>Acanthopleuribacterales</taxon>
        <taxon>Acanthopleuribacteraceae</taxon>
        <taxon>Sulfidibacter</taxon>
    </lineage>
</organism>
<protein>
    <recommendedName>
        <fullName evidence="4">Tubulin like</fullName>
    </recommendedName>
</protein>
<feature type="compositionally biased region" description="Basic and acidic residues" evidence="1">
    <location>
        <begin position="378"/>
        <end position="398"/>
    </location>
</feature>
<proteinExistence type="predicted"/>
<dbReference type="RefSeq" id="WP_237381915.1">
    <property type="nucleotide sequence ID" value="NZ_CP071793.1"/>
</dbReference>